<dbReference type="InterPro" id="IPR019885">
    <property type="entry name" value="Tscrpt_reg_HTH_AsnC-type_CS"/>
</dbReference>
<dbReference type="PROSITE" id="PS50956">
    <property type="entry name" value="HTH_ASNC_2"/>
    <property type="match status" value="1"/>
</dbReference>
<dbReference type="SUPFAM" id="SSF54909">
    <property type="entry name" value="Dimeric alpha+beta barrel"/>
    <property type="match status" value="2"/>
</dbReference>
<evidence type="ECO:0000313" key="5">
    <source>
        <dbReference type="EMBL" id="GID58159.1"/>
    </source>
</evidence>
<feature type="domain" description="HTH asnC-type" evidence="4">
    <location>
        <begin position="153"/>
        <end position="200"/>
    </location>
</feature>
<dbReference type="EMBL" id="BOMG01000082">
    <property type="protein sequence ID" value="GID58159.1"/>
    <property type="molecule type" value="Genomic_DNA"/>
</dbReference>
<dbReference type="PRINTS" id="PR00033">
    <property type="entry name" value="HTHASNC"/>
</dbReference>
<dbReference type="RefSeq" id="WP_203801802.1">
    <property type="nucleotide sequence ID" value="NZ_BAAAQE010000006.1"/>
</dbReference>
<dbReference type="InterPro" id="IPR036390">
    <property type="entry name" value="WH_DNA-bd_sf"/>
</dbReference>
<dbReference type="PROSITE" id="PS00519">
    <property type="entry name" value="HTH_ASNC_1"/>
    <property type="match status" value="1"/>
</dbReference>
<dbReference type="Pfam" id="PF13404">
    <property type="entry name" value="HTH_AsnC-type"/>
    <property type="match status" value="1"/>
</dbReference>
<dbReference type="SUPFAM" id="SSF46785">
    <property type="entry name" value="Winged helix' DNA-binding domain"/>
    <property type="match status" value="2"/>
</dbReference>
<dbReference type="Gene3D" id="3.30.70.920">
    <property type="match status" value="2"/>
</dbReference>
<evidence type="ECO:0000256" key="3">
    <source>
        <dbReference type="ARBA" id="ARBA00023163"/>
    </source>
</evidence>
<dbReference type="InterPro" id="IPR019887">
    <property type="entry name" value="Tscrpt_reg_AsnC/Lrp_C"/>
</dbReference>
<sequence>MTVDEVKEAVALALASDGRMSVEALSRSLGHSSAAVRKAMAALDDDGVAVRAVVHPEVLGLATCAHLRLRVDGPLDHVLATLCARPEVPFVSHVAGAHTLSAEVRVADRKTLAAVVAAVAALPGVADVDLDEYLDIVRDASLDLPRPEVAHPLDDIDRALVTELQADGRRSFAAMGEQVGLTTASTRSRVLRLIKTGALRIGVRRQPGPGTVQVGYRLSAPAAREETLAALRDLPGMSYLALTTGSADFVGTLTCASPSDASRALTRLRAVPGVRSLQSWTHLDVVKETYA</sequence>
<dbReference type="Proteomes" id="UP000612282">
    <property type="component" value="Unassembled WGS sequence"/>
</dbReference>
<evidence type="ECO:0000313" key="6">
    <source>
        <dbReference type="Proteomes" id="UP000612282"/>
    </source>
</evidence>
<evidence type="ECO:0000256" key="1">
    <source>
        <dbReference type="ARBA" id="ARBA00023015"/>
    </source>
</evidence>
<proteinExistence type="predicted"/>
<keyword evidence="3" id="KW-0804">Transcription</keyword>
<keyword evidence="6" id="KW-1185">Reference proteome</keyword>
<protein>
    <recommendedName>
        <fullName evidence="4">HTH asnC-type domain-containing protein</fullName>
    </recommendedName>
</protein>
<keyword evidence="2" id="KW-0238">DNA-binding</keyword>
<dbReference type="PANTHER" id="PTHR30154:SF34">
    <property type="entry name" value="TRANSCRIPTIONAL REGULATOR AZLB"/>
    <property type="match status" value="1"/>
</dbReference>
<dbReference type="PANTHER" id="PTHR30154">
    <property type="entry name" value="LEUCINE-RESPONSIVE REGULATORY PROTEIN"/>
    <property type="match status" value="1"/>
</dbReference>
<dbReference type="SMART" id="SM00344">
    <property type="entry name" value="HTH_ASNC"/>
    <property type="match status" value="2"/>
</dbReference>
<dbReference type="InterPro" id="IPR011008">
    <property type="entry name" value="Dimeric_a/b-barrel"/>
</dbReference>
<name>A0ABQ3XI45_9ACTN</name>
<comment type="caution">
    <text evidence="5">The sequence shown here is derived from an EMBL/GenBank/DDBJ whole genome shotgun (WGS) entry which is preliminary data.</text>
</comment>
<dbReference type="InterPro" id="IPR036388">
    <property type="entry name" value="WH-like_DNA-bd_sf"/>
</dbReference>
<gene>
    <name evidence="5" type="ORF">Aco03nite_065630</name>
</gene>
<evidence type="ECO:0000256" key="2">
    <source>
        <dbReference type="ARBA" id="ARBA00023125"/>
    </source>
</evidence>
<dbReference type="Gene3D" id="1.10.10.10">
    <property type="entry name" value="Winged helix-like DNA-binding domain superfamily/Winged helix DNA-binding domain"/>
    <property type="match status" value="2"/>
</dbReference>
<keyword evidence="1" id="KW-0805">Transcription regulation</keyword>
<organism evidence="5 6">
    <name type="scientific">Actinoplanes couchii</name>
    <dbReference type="NCBI Taxonomy" id="403638"/>
    <lineage>
        <taxon>Bacteria</taxon>
        <taxon>Bacillati</taxon>
        <taxon>Actinomycetota</taxon>
        <taxon>Actinomycetes</taxon>
        <taxon>Micromonosporales</taxon>
        <taxon>Micromonosporaceae</taxon>
        <taxon>Actinoplanes</taxon>
    </lineage>
</organism>
<dbReference type="InterPro" id="IPR000485">
    <property type="entry name" value="AsnC-type_HTH_dom"/>
</dbReference>
<dbReference type="Pfam" id="PF01037">
    <property type="entry name" value="AsnC_trans_reg"/>
    <property type="match status" value="2"/>
</dbReference>
<evidence type="ECO:0000259" key="4">
    <source>
        <dbReference type="PROSITE" id="PS50956"/>
    </source>
</evidence>
<reference evidence="5 6" key="1">
    <citation type="submission" date="2021-01" db="EMBL/GenBank/DDBJ databases">
        <title>Whole genome shotgun sequence of Actinoplanes couchii NBRC 106145.</title>
        <authorList>
            <person name="Komaki H."/>
            <person name="Tamura T."/>
        </authorList>
    </citation>
    <scope>NUCLEOTIDE SEQUENCE [LARGE SCALE GENOMIC DNA]</scope>
    <source>
        <strain evidence="5 6">NBRC 106145</strain>
    </source>
</reference>
<accession>A0ABQ3XI45</accession>
<dbReference type="InterPro" id="IPR019888">
    <property type="entry name" value="Tscrpt_reg_AsnC-like"/>
</dbReference>